<dbReference type="OrthoDB" id="2991525at2"/>
<dbReference type="AlphaFoldDB" id="A0A0V8H5C2"/>
<feature type="chain" id="PRO_5038522329" description="Lipoprotein" evidence="2">
    <location>
        <begin position="21"/>
        <end position="214"/>
    </location>
</feature>
<feature type="compositionally biased region" description="Basic and acidic residues" evidence="1">
    <location>
        <begin position="71"/>
        <end position="80"/>
    </location>
</feature>
<feature type="compositionally biased region" description="Basic and acidic residues" evidence="1">
    <location>
        <begin position="29"/>
        <end position="63"/>
    </location>
</feature>
<proteinExistence type="predicted"/>
<keyword evidence="2" id="KW-0732">Signal</keyword>
<organism evidence="3 4">
    <name type="scientific">[Bacillus] enclensis</name>
    <dbReference type="NCBI Taxonomy" id="1402860"/>
    <lineage>
        <taxon>Bacteria</taxon>
        <taxon>Bacillati</taxon>
        <taxon>Bacillota</taxon>
        <taxon>Bacilli</taxon>
        <taxon>Bacillales</taxon>
        <taxon>Bacillaceae</taxon>
        <taxon>Rossellomorea</taxon>
    </lineage>
</organism>
<evidence type="ECO:0000313" key="4">
    <source>
        <dbReference type="Proteomes" id="UP000181997"/>
    </source>
</evidence>
<evidence type="ECO:0000313" key="3">
    <source>
        <dbReference type="EMBL" id="SCC37080.1"/>
    </source>
</evidence>
<dbReference type="EMBL" id="FMAU01000012">
    <property type="protein sequence ID" value="SCC37080.1"/>
    <property type="molecule type" value="Genomic_DNA"/>
</dbReference>
<keyword evidence="4" id="KW-1185">Reference proteome</keyword>
<gene>
    <name evidence="3" type="ORF">GA0061094_4380</name>
</gene>
<dbReference type="RefSeq" id="WP_058300063.1">
    <property type="nucleotide sequence ID" value="NZ_FMAU01000012.1"/>
</dbReference>
<evidence type="ECO:0008006" key="5">
    <source>
        <dbReference type="Google" id="ProtNLM"/>
    </source>
</evidence>
<protein>
    <recommendedName>
        <fullName evidence="5">Lipoprotein</fullName>
    </recommendedName>
</protein>
<evidence type="ECO:0000256" key="1">
    <source>
        <dbReference type="SAM" id="MobiDB-lite"/>
    </source>
</evidence>
<accession>A0A0V8H5C2</accession>
<feature type="signal peptide" evidence="2">
    <location>
        <begin position="1"/>
        <end position="20"/>
    </location>
</feature>
<sequence length="214" mass="24971">MNTKNKLFTLLLIFMVGLLAACSSEEASSESKDEKDQKKKTEEVKKESEESKKDDEGKIGEEKREDDEEKNEEKVEKDESSGVEPNQSSPSEQLPFTRISFFHDYMAPDRQPNPGIWIYTKENHPDMFDDEQYDWDKYDMLLWQISDEEMKGKSYKTDSLMLNENEIAIKVNFYYGETDPEGKFPRQYLLVEKGILDGKTFKIETIDGEKLSLQ</sequence>
<evidence type="ECO:0000256" key="2">
    <source>
        <dbReference type="SAM" id="SignalP"/>
    </source>
</evidence>
<reference evidence="4" key="1">
    <citation type="submission" date="2016-08" db="EMBL/GenBank/DDBJ databases">
        <authorList>
            <person name="Varghese N."/>
            <person name="Submissions Spin"/>
        </authorList>
    </citation>
    <scope>NUCLEOTIDE SEQUENCE [LARGE SCALE GENOMIC DNA]</scope>
    <source>
        <strain evidence="4">SGD-1123</strain>
    </source>
</reference>
<feature type="compositionally biased region" description="Polar residues" evidence="1">
    <location>
        <begin position="83"/>
        <end position="93"/>
    </location>
</feature>
<name>A0A0V8H5C2_9BACI</name>
<dbReference type="Proteomes" id="UP000181997">
    <property type="component" value="Unassembled WGS sequence"/>
</dbReference>
<feature type="region of interest" description="Disordered" evidence="1">
    <location>
        <begin position="23"/>
        <end position="93"/>
    </location>
</feature>
<dbReference type="PROSITE" id="PS51257">
    <property type="entry name" value="PROKAR_LIPOPROTEIN"/>
    <property type="match status" value="1"/>
</dbReference>